<dbReference type="EMBL" id="CM035422">
    <property type="protein sequence ID" value="KAH7373885.1"/>
    <property type="molecule type" value="Genomic_DNA"/>
</dbReference>
<comment type="subcellular location">
    <subcellularLocation>
        <location evidence="2">Cytoplasm</location>
    </subcellularLocation>
    <subcellularLocation>
        <location evidence="1">Nucleus</location>
    </subcellularLocation>
</comment>
<dbReference type="GO" id="GO:0006334">
    <property type="term" value="P:nucleosome assembly"/>
    <property type="evidence" value="ECO:0007669"/>
    <property type="project" value="InterPro"/>
</dbReference>
<evidence type="ECO:0000256" key="5">
    <source>
        <dbReference type="ARBA" id="ARBA00023186"/>
    </source>
</evidence>
<sequence>MTTNSDSLSVADLGQAIPADRAGMVNTLKDKLQNLAGQQSSIVDSLDPVVKNRVVVLQEIQAQYNEVEKKFLEEKAALEARYQKLYEPFYSKRFEIVNGIKDVEGLPEETGKADASVEHKEEAVKGVPDFWLNAMKANDILAFQITQRDEEALKYLKDIRWSKMEEPKGFKLEFLFDTNPFFKNTLLTKEYHMIEEEEPVLERAVGTEIEWNAGKNLTQKLMRKKVKKGAKNVKPITKTEPCESFFNFFAPPRVPDDDEEIDHDKAEELQDIMEQDYAIGSTIRDKIIPRAVSWYTGELEDTEIYEDADESGDLGDEEEDDDDDEGGSDSDDAK</sequence>
<dbReference type="Proteomes" id="UP000825935">
    <property type="component" value="Chromosome 17"/>
</dbReference>
<evidence type="ECO:0000256" key="8">
    <source>
        <dbReference type="SAM" id="MobiDB-lite"/>
    </source>
</evidence>
<dbReference type="FunFam" id="1.20.5.1500:FF:000001">
    <property type="entry name" value="Nucleosome assembly protein 1-like 1"/>
    <property type="match status" value="1"/>
</dbReference>
<evidence type="ECO:0000313" key="10">
    <source>
        <dbReference type="Proteomes" id="UP000825935"/>
    </source>
</evidence>
<proteinExistence type="inferred from homology"/>
<evidence type="ECO:0000256" key="6">
    <source>
        <dbReference type="ARBA" id="ARBA00023242"/>
    </source>
</evidence>
<dbReference type="OMA" id="ITEPTWH"/>
<evidence type="ECO:0000256" key="3">
    <source>
        <dbReference type="ARBA" id="ARBA00009947"/>
    </source>
</evidence>
<dbReference type="GO" id="GO:0005634">
    <property type="term" value="C:nucleus"/>
    <property type="evidence" value="ECO:0007669"/>
    <property type="project" value="UniProtKB-SubCell"/>
</dbReference>
<evidence type="ECO:0000256" key="4">
    <source>
        <dbReference type="ARBA" id="ARBA00022490"/>
    </source>
</evidence>
<comment type="caution">
    <text evidence="9">The sequence shown here is derived from an EMBL/GenBank/DDBJ whole genome shotgun (WGS) entry which is preliminary data.</text>
</comment>
<evidence type="ECO:0000256" key="1">
    <source>
        <dbReference type="ARBA" id="ARBA00004123"/>
    </source>
</evidence>
<dbReference type="AlphaFoldDB" id="A0A8T2SZV1"/>
<dbReference type="GO" id="GO:0042393">
    <property type="term" value="F:histone binding"/>
    <property type="evidence" value="ECO:0007669"/>
    <property type="project" value="UniProtKB-ARBA"/>
</dbReference>
<evidence type="ECO:0000256" key="7">
    <source>
        <dbReference type="RuleBase" id="RU003876"/>
    </source>
</evidence>
<reference evidence="9" key="1">
    <citation type="submission" date="2021-08" db="EMBL/GenBank/DDBJ databases">
        <title>WGS assembly of Ceratopteris richardii.</title>
        <authorList>
            <person name="Marchant D.B."/>
            <person name="Chen G."/>
            <person name="Jenkins J."/>
            <person name="Shu S."/>
            <person name="Leebens-Mack J."/>
            <person name="Grimwood J."/>
            <person name="Schmutz J."/>
            <person name="Soltis P."/>
            <person name="Soltis D."/>
            <person name="Chen Z.-H."/>
        </authorList>
    </citation>
    <scope>NUCLEOTIDE SEQUENCE</scope>
    <source>
        <strain evidence="9">Whitten #5841</strain>
        <tissue evidence="9">Leaf</tissue>
    </source>
</reference>
<accession>A0A8T2SZV1</accession>
<comment type="similarity">
    <text evidence="3 7">Belongs to the nucleosome assembly protein (NAP) family.</text>
</comment>
<name>A0A8T2SZV1_CERRI</name>
<keyword evidence="5" id="KW-0143">Chaperone</keyword>
<dbReference type="Gene3D" id="3.30.1120.90">
    <property type="entry name" value="Nucleosome assembly protein"/>
    <property type="match status" value="1"/>
</dbReference>
<dbReference type="OrthoDB" id="27325at2759"/>
<dbReference type="InterPro" id="IPR037231">
    <property type="entry name" value="NAP-like_sf"/>
</dbReference>
<organism evidence="9 10">
    <name type="scientific">Ceratopteris richardii</name>
    <name type="common">Triangle waterfern</name>
    <dbReference type="NCBI Taxonomy" id="49495"/>
    <lineage>
        <taxon>Eukaryota</taxon>
        <taxon>Viridiplantae</taxon>
        <taxon>Streptophyta</taxon>
        <taxon>Embryophyta</taxon>
        <taxon>Tracheophyta</taxon>
        <taxon>Polypodiopsida</taxon>
        <taxon>Polypodiidae</taxon>
        <taxon>Polypodiales</taxon>
        <taxon>Pteridineae</taxon>
        <taxon>Pteridaceae</taxon>
        <taxon>Parkerioideae</taxon>
        <taxon>Ceratopteris</taxon>
    </lineage>
</organism>
<dbReference type="GO" id="GO:0005737">
    <property type="term" value="C:cytoplasm"/>
    <property type="evidence" value="ECO:0007669"/>
    <property type="project" value="UniProtKB-SubCell"/>
</dbReference>
<keyword evidence="6" id="KW-0539">Nucleus</keyword>
<keyword evidence="4" id="KW-0963">Cytoplasm</keyword>
<dbReference type="InterPro" id="IPR002164">
    <property type="entry name" value="NAP_family"/>
</dbReference>
<evidence type="ECO:0000256" key="2">
    <source>
        <dbReference type="ARBA" id="ARBA00004496"/>
    </source>
</evidence>
<protein>
    <recommendedName>
        <fullName evidence="11">Nucleosome assembly protein</fullName>
    </recommendedName>
</protein>
<dbReference type="Pfam" id="PF00956">
    <property type="entry name" value="NAP"/>
    <property type="match status" value="1"/>
</dbReference>
<evidence type="ECO:0008006" key="11">
    <source>
        <dbReference type="Google" id="ProtNLM"/>
    </source>
</evidence>
<keyword evidence="10" id="KW-1185">Reference proteome</keyword>
<dbReference type="PANTHER" id="PTHR11875">
    <property type="entry name" value="TESTIS-SPECIFIC Y-ENCODED PROTEIN"/>
    <property type="match status" value="1"/>
</dbReference>
<evidence type="ECO:0000313" key="9">
    <source>
        <dbReference type="EMBL" id="KAH7373885.1"/>
    </source>
</evidence>
<dbReference type="FunFam" id="3.30.1120.90:FF:000005">
    <property type="entry name" value="Nucleosome assembly protein11"/>
    <property type="match status" value="1"/>
</dbReference>
<gene>
    <name evidence="9" type="ORF">KP509_17G078800</name>
</gene>
<dbReference type="SUPFAM" id="SSF143113">
    <property type="entry name" value="NAP-like"/>
    <property type="match status" value="1"/>
</dbReference>
<dbReference type="GO" id="GO:0000724">
    <property type="term" value="P:double-strand break repair via homologous recombination"/>
    <property type="evidence" value="ECO:0007669"/>
    <property type="project" value="UniProtKB-ARBA"/>
</dbReference>
<dbReference type="Gene3D" id="1.20.5.1500">
    <property type="match status" value="1"/>
</dbReference>
<feature type="region of interest" description="Disordered" evidence="8">
    <location>
        <begin position="298"/>
        <end position="334"/>
    </location>
</feature>